<comment type="caution">
    <text evidence="2">The sequence shown here is derived from an EMBL/GenBank/DDBJ whole genome shotgun (WGS) entry which is preliminary data.</text>
</comment>
<reference evidence="2 3" key="1">
    <citation type="submission" date="2019-03" db="EMBL/GenBank/DDBJ databases">
        <title>Genomic Encyclopedia of Archaeal and Bacterial Type Strains, Phase II (KMG-II): from individual species to whole genera.</title>
        <authorList>
            <person name="Goeker M."/>
        </authorList>
    </citation>
    <scope>NUCLEOTIDE SEQUENCE [LARGE SCALE GENOMIC DNA]</scope>
    <source>
        <strain evidence="2 3">DSM 19035</strain>
    </source>
</reference>
<dbReference type="AlphaFoldDB" id="A0A4V3D0N3"/>
<gene>
    <name evidence="2" type="ORF">ATK78_4202</name>
</gene>
<dbReference type="Proteomes" id="UP000295620">
    <property type="component" value="Unassembled WGS sequence"/>
</dbReference>
<evidence type="ECO:0000256" key="1">
    <source>
        <dbReference type="SAM" id="MobiDB-lite"/>
    </source>
</evidence>
<dbReference type="OrthoDB" id="878730at2"/>
<evidence type="ECO:0000313" key="2">
    <source>
        <dbReference type="EMBL" id="TDQ06546.1"/>
    </source>
</evidence>
<keyword evidence="3" id="KW-1185">Reference proteome</keyword>
<feature type="compositionally biased region" description="Polar residues" evidence="1">
    <location>
        <begin position="52"/>
        <end position="61"/>
    </location>
</feature>
<organism evidence="2 3">
    <name type="scientific">Pedobacter metabolipauper</name>
    <dbReference type="NCBI Taxonomy" id="425513"/>
    <lineage>
        <taxon>Bacteria</taxon>
        <taxon>Pseudomonadati</taxon>
        <taxon>Bacteroidota</taxon>
        <taxon>Sphingobacteriia</taxon>
        <taxon>Sphingobacteriales</taxon>
        <taxon>Sphingobacteriaceae</taxon>
        <taxon>Pedobacter</taxon>
    </lineage>
</organism>
<accession>A0A4V3D0N3</accession>
<evidence type="ECO:0000313" key="3">
    <source>
        <dbReference type="Proteomes" id="UP000295620"/>
    </source>
</evidence>
<name>A0A4V3D0N3_9SPHI</name>
<dbReference type="RefSeq" id="WP_133578006.1">
    <property type="nucleotide sequence ID" value="NZ_SNYC01000008.1"/>
</dbReference>
<feature type="region of interest" description="Disordered" evidence="1">
    <location>
        <begin position="45"/>
        <end position="102"/>
    </location>
</feature>
<sequence length="102" mass="11182">MRVARAIIGAGFVIYSVGVIADEATKYYYETKREEAFQQQLVMASGKGERNQAGSAGGTNNPFKKLKPDPDKPGNVLEKNSHTGKTTSKVAPPGFFDWWNSK</sequence>
<proteinExistence type="predicted"/>
<dbReference type="EMBL" id="SNYC01000008">
    <property type="protein sequence ID" value="TDQ06546.1"/>
    <property type="molecule type" value="Genomic_DNA"/>
</dbReference>
<protein>
    <submittedName>
        <fullName evidence="2">Uncharacterized protein</fullName>
    </submittedName>
</protein>